<dbReference type="Gene3D" id="3.40.50.12160">
    <property type="entry name" value="Methylthiotransferase, N-terminal domain"/>
    <property type="match status" value="1"/>
</dbReference>
<dbReference type="SFLD" id="SFLDS00029">
    <property type="entry name" value="Radical_SAM"/>
    <property type="match status" value="1"/>
</dbReference>
<dbReference type="NCBIfam" id="TIGR00089">
    <property type="entry name" value="MiaB/RimO family radical SAM methylthiotransferase"/>
    <property type="match status" value="1"/>
</dbReference>
<dbReference type="InterPro" id="IPR038135">
    <property type="entry name" value="Methylthiotransferase_N_sf"/>
</dbReference>
<organism evidence="11 12">
    <name type="scientific">Fragilariopsis cylindrus CCMP1102</name>
    <dbReference type="NCBI Taxonomy" id="635003"/>
    <lineage>
        <taxon>Eukaryota</taxon>
        <taxon>Sar</taxon>
        <taxon>Stramenopiles</taxon>
        <taxon>Ochrophyta</taxon>
        <taxon>Bacillariophyta</taxon>
        <taxon>Bacillariophyceae</taxon>
        <taxon>Bacillariophycidae</taxon>
        <taxon>Bacillariales</taxon>
        <taxon>Bacillariaceae</taxon>
        <taxon>Fragilariopsis</taxon>
    </lineage>
</organism>
<dbReference type="GO" id="GO:0051539">
    <property type="term" value="F:4 iron, 4 sulfur cluster binding"/>
    <property type="evidence" value="ECO:0007669"/>
    <property type="project" value="UniProtKB-KW"/>
</dbReference>
<dbReference type="PANTHER" id="PTHR43020:SF2">
    <property type="entry name" value="MITOCHONDRIAL TRNA METHYLTHIOTRANSFERASE CDK5RAP1"/>
    <property type="match status" value="1"/>
</dbReference>
<evidence type="ECO:0000256" key="6">
    <source>
        <dbReference type="ARBA" id="ARBA00023004"/>
    </source>
</evidence>
<dbReference type="SFLD" id="SFLDF00273">
    <property type="entry name" value="(dimethylallyl)adenosine_tRNA"/>
    <property type="match status" value="1"/>
</dbReference>
<evidence type="ECO:0000259" key="10">
    <source>
        <dbReference type="PROSITE" id="PS51918"/>
    </source>
</evidence>
<dbReference type="Pfam" id="PF04055">
    <property type="entry name" value="Radical_SAM"/>
    <property type="match status" value="1"/>
</dbReference>
<dbReference type="Proteomes" id="UP000095751">
    <property type="component" value="Unassembled WGS sequence"/>
</dbReference>
<evidence type="ECO:0000256" key="4">
    <source>
        <dbReference type="ARBA" id="ARBA00022691"/>
    </source>
</evidence>
<keyword evidence="4" id="KW-0949">S-adenosyl-L-methionine</keyword>
<dbReference type="PANTHER" id="PTHR43020">
    <property type="entry name" value="CDK5 REGULATORY SUBUNIT-ASSOCIATED PROTEIN 1"/>
    <property type="match status" value="1"/>
</dbReference>
<keyword evidence="6" id="KW-0408">Iron</keyword>
<dbReference type="HAMAP" id="MF_01864">
    <property type="entry name" value="tRNA_metthiotr_MiaB"/>
    <property type="match status" value="1"/>
</dbReference>
<accession>A0A1E7FKY3</accession>
<gene>
    <name evidence="11" type="ORF">FRACYDRAFT_183336</name>
</gene>
<dbReference type="AlphaFoldDB" id="A0A1E7FKY3"/>
<dbReference type="InterPro" id="IPR006638">
    <property type="entry name" value="Elp3/MiaA/NifB-like_rSAM"/>
</dbReference>
<evidence type="ECO:0000313" key="11">
    <source>
        <dbReference type="EMBL" id="OEU18784.1"/>
    </source>
</evidence>
<dbReference type="FunFam" id="3.40.50.12160:FF:000003">
    <property type="entry name" value="CDK5 regulatory subunit-associated protein 1"/>
    <property type="match status" value="1"/>
</dbReference>
<dbReference type="Pfam" id="PF01938">
    <property type="entry name" value="TRAM"/>
    <property type="match status" value="1"/>
</dbReference>
<dbReference type="InterPro" id="IPR007197">
    <property type="entry name" value="rSAM"/>
</dbReference>
<keyword evidence="7" id="KW-0411">Iron-sulfur</keyword>
<sequence>MGCQMNLADSERIEGQLQSMGIRPLNPEVDEKSIHPDVVVLNTCSIREHAESKVYSYLGPYAKRKREGEDVAIVVAGCVAQQESEALLRRVPEVDLVMGPQYANRLSDFFEDIANGNQVVATEATHIMEDSSKPRRQSKVCAWVNVIYGCNERCAFCIVPTTRGVEQSRPLESIVQEVESLVEQGYKEVTLLGQNIDAYGRDMVPKKRFSELLNIVGNVPGLKRLRFVTSHPRYMSLSVVDEILNTPSACEYFHIPFQSGSNEILASMGRGHTREKYLRIVDRIRSKIPDAAISADVIVGFPGETEKDFQDTLDLMEEVVFDNINTAAYSPRPNTPAATWTNQIPEEIKKERLQRINVLVKEHAKERRARMLGRTVEVLVEERNVKVPTQVTGRTVHNYLVHFEGDIDKLEGELVNVQIDNCETFYLSGAQVE</sequence>
<dbReference type="Gene3D" id="3.80.30.20">
    <property type="entry name" value="tm_1862 like domain"/>
    <property type="match status" value="1"/>
</dbReference>
<feature type="domain" description="MTTase N-terminal" evidence="9">
    <location>
        <begin position="1"/>
        <end position="115"/>
    </location>
</feature>
<dbReference type="InterPro" id="IPR020612">
    <property type="entry name" value="Methylthiotransferase_CS"/>
</dbReference>
<feature type="domain" description="TRAM" evidence="8">
    <location>
        <begin position="369"/>
        <end position="433"/>
    </location>
</feature>
<dbReference type="Pfam" id="PF00919">
    <property type="entry name" value="UPF0004"/>
    <property type="match status" value="1"/>
</dbReference>
<feature type="domain" description="Radical SAM core" evidence="10">
    <location>
        <begin position="136"/>
        <end position="366"/>
    </location>
</feature>
<dbReference type="CDD" id="cd01335">
    <property type="entry name" value="Radical_SAM"/>
    <property type="match status" value="1"/>
</dbReference>
<dbReference type="InterPro" id="IPR006463">
    <property type="entry name" value="MiaB_methiolase"/>
</dbReference>
<dbReference type="SFLD" id="SFLDG01082">
    <property type="entry name" value="B12-binding_domain_containing"/>
    <property type="match status" value="1"/>
</dbReference>
<dbReference type="PROSITE" id="PS50926">
    <property type="entry name" value="TRAM"/>
    <property type="match status" value="1"/>
</dbReference>
<dbReference type="InterPro" id="IPR023404">
    <property type="entry name" value="rSAM_horseshoe"/>
</dbReference>
<dbReference type="InterPro" id="IPR058240">
    <property type="entry name" value="rSAM_sf"/>
</dbReference>
<dbReference type="InterPro" id="IPR002792">
    <property type="entry name" value="TRAM_dom"/>
</dbReference>
<dbReference type="SMART" id="SM00729">
    <property type="entry name" value="Elp3"/>
    <property type="match status" value="1"/>
</dbReference>
<dbReference type="InParanoid" id="A0A1E7FKY3"/>
<dbReference type="SFLD" id="SFLDG01061">
    <property type="entry name" value="methylthiotransferase"/>
    <property type="match status" value="1"/>
</dbReference>
<reference evidence="11 12" key="1">
    <citation type="submission" date="2016-09" db="EMBL/GenBank/DDBJ databases">
        <title>Extensive genetic diversity and differential bi-allelic expression allows diatom success in the polar Southern Ocean.</title>
        <authorList>
            <consortium name="DOE Joint Genome Institute"/>
            <person name="Mock T."/>
            <person name="Otillar R.P."/>
            <person name="Strauss J."/>
            <person name="Dupont C."/>
            <person name="Frickenhaus S."/>
            <person name="Maumus F."/>
            <person name="Mcmullan M."/>
            <person name="Sanges R."/>
            <person name="Schmutz J."/>
            <person name="Toseland A."/>
            <person name="Valas R."/>
            <person name="Veluchamy A."/>
            <person name="Ward B.J."/>
            <person name="Allen A."/>
            <person name="Barry K."/>
            <person name="Falciatore A."/>
            <person name="Ferrante M."/>
            <person name="Fortunato A.E."/>
            <person name="Gloeckner G."/>
            <person name="Gruber A."/>
            <person name="Hipkin R."/>
            <person name="Janech M."/>
            <person name="Kroth P."/>
            <person name="Leese F."/>
            <person name="Lindquist E."/>
            <person name="Lyon B.R."/>
            <person name="Martin J."/>
            <person name="Mayer C."/>
            <person name="Parker M."/>
            <person name="Quesneville H."/>
            <person name="Raymond J."/>
            <person name="Uhlig C."/>
            <person name="Valentin K.U."/>
            <person name="Worden A.Z."/>
            <person name="Armbrust E.V."/>
            <person name="Bowler C."/>
            <person name="Green B."/>
            <person name="Moulton V."/>
            <person name="Van Oosterhout C."/>
            <person name="Grigoriev I."/>
        </authorList>
    </citation>
    <scope>NUCLEOTIDE SEQUENCE [LARGE SCALE GENOMIC DNA]</scope>
    <source>
        <strain evidence="11 12">CCMP1102</strain>
    </source>
</reference>
<protein>
    <submittedName>
        <fullName evidence="11">tRNA-i(6)A37 modification enzyme MiaB</fullName>
    </submittedName>
</protein>
<dbReference type="InterPro" id="IPR005839">
    <property type="entry name" value="Methylthiotransferase"/>
</dbReference>
<dbReference type="EMBL" id="KV784356">
    <property type="protein sequence ID" value="OEU18784.1"/>
    <property type="molecule type" value="Genomic_DNA"/>
</dbReference>
<dbReference type="NCBIfam" id="TIGR01574">
    <property type="entry name" value="miaB-methiolase"/>
    <property type="match status" value="1"/>
</dbReference>
<dbReference type="SUPFAM" id="SSF102114">
    <property type="entry name" value="Radical SAM enzymes"/>
    <property type="match status" value="1"/>
</dbReference>
<keyword evidence="5" id="KW-0479">Metal-binding</keyword>
<comment type="similarity">
    <text evidence="2">Belongs to the methylthiotransferase family. MiaB subfamily.</text>
</comment>
<evidence type="ECO:0000259" key="8">
    <source>
        <dbReference type="PROSITE" id="PS50926"/>
    </source>
</evidence>
<evidence type="ECO:0000256" key="1">
    <source>
        <dbReference type="ARBA" id="ARBA00001966"/>
    </source>
</evidence>
<keyword evidence="3" id="KW-0004">4Fe-4S</keyword>
<dbReference type="KEGG" id="fcy:FRACYDRAFT_183336"/>
<dbReference type="InterPro" id="IPR013848">
    <property type="entry name" value="Methylthiotransferase_N"/>
</dbReference>
<dbReference type="FunFam" id="3.80.30.20:FF:000001">
    <property type="entry name" value="tRNA-2-methylthio-N(6)-dimethylallyladenosine synthase 2"/>
    <property type="match status" value="1"/>
</dbReference>
<evidence type="ECO:0000256" key="7">
    <source>
        <dbReference type="ARBA" id="ARBA00023014"/>
    </source>
</evidence>
<dbReference type="GO" id="GO:0035596">
    <property type="term" value="F:methylthiotransferase activity"/>
    <property type="evidence" value="ECO:0007669"/>
    <property type="project" value="InterPro"/>
</dbReference>
<evidence type="ECO:0000313" key="12">
    <source>
        <dbReference type="Proteomes" id="UP000095751"/>
    </source>
</evidence>
<dbReference type="PROSITE" id="PS51918">
    <property type="entry name" value="RADICAL_SAM"/>
    <property type="match status" value="1"/>
</dbReference>
<evidence type="ECO:0000256" key="2">
    <source>
        <dbReference type="ARBA" id="ARBA00009815"/>
    </source>
</evidence>
<name>A0A1E7FKY3_9STRA</name>
<keyword evidence="12" id="KW-1185">Reference proteome</keyword>
<dbReference type="GO" id="GO:0046872">
    <property type="term" value="F:metal ion binding"/>
    <property type="evidence" value="ECO:0007669"/>
    <property type="project" value="UniProtKB-KW"/>
</dbReference>
<dbReference type="PROSITE" id="PS51449">
    <property type="entry name" value="MTTASE_N"/>
    <property type="match status" value="1"/>
</dbReference>
<evidence type="ECO:0000256" key="3">
    <source>
        <dbReference type="ARBA" id="ARBA00022485"/>
    </source>
</evidence>
<dbReference type="OrthoDB" id="190098at2759"/>
<comment type="cofactor">
    <cofactor evidence="1">
        <name>[4Fe-4S] cluster</name>
        <dbReference type="ChEBI" id="CHEBI:49883"/>
    </cofactor>
</comment>
<evidence type="ECO:0000256" key="5">
    <source>
        <dbReference type="ARBA" id="ARBA00022723"/>
    </source>
</evidence>
<evidence type="ECO:0000259" key="9">
    <source>
        <dbReference type="PROSITE" id="PS51449"/>
    </source>
</evidence>
<proteinExistence type="inferred from homology"/>
<dbReference type="PROSITE" id="PS01278">
    <property type="entry name" value="MTTASE_RADICAL"/>
    <property type="match status" value="1"/>
</dbReference>
<dbReference type="GO" id="GO:0035600">
    <property type="term" value="P:tRNA methylthiolation"/>
    <property type="evidence" value="ECO:0007669"/>
    <property type="project" value="TreeGrafter"/>
</dbReference>